<dbReference type="GO" id="GO:0016755">
    <property type="term" value="F:aminoacyltransferase activity"/>
    <property type="evidence" value="ECO:0007669"/>
    <property type="project" value="TreeGrafter"/>
</dbReference>
<dbReference type="PANTHER" id="PTHR34697:SF2">
    <property type="entry name" value="PHOSPHATIDYLGLYCEROL LYSYLTRANSFERASE"/>
    <property type="match status" value="1"/>
</dbReference>
<feature type="transmembrane region" description="Helical" evidence="7">
    <location>
        <begin position="180"/>
        <end position="204"/>
    </location>
</feature>
<accession>A0A916YD01</accession>
<feature type="transmembrane region" description="Helical" evidence="7">
    <location>
        <begin position="410"/>
        <end position="435"/>
    </location>
</feature>
<keyword evidence="5 7" id="KW-0472">Membrane</keyword>
<feature type="transmembrane region" description="Helical" evidence="7">
    <location>
        <begin position="503"/>
        <end position="524"/>
    </location>
</feature>
<evidence type="ECO:0000256" key="1">
    <source>
        <dbReference type="ARBA" id="ARBA00004651"/>
    </source>
</evidence>
<keyword evidence="4 7" id="KW-1133">Transmembrane helix</keyword>
<feature type="transmembrane region" description="Helical" evidence="7">
    <location>
        <begin position="442"/>
        <end position="459"/>
    </location>
</feature>
<protein>
    <recommendedName>
        <fullName evidence="8">Phosphatidylglycerol lysyltransferase C-terminal domain-containing protein</fullName>
    </recommendedName>
</protein>
<feature type="transmembrane region" description="Helical" evidence="7">
    <location>
        <begin position="92"/>
        <end position="121"/>
    </location>
</feature>
<dbReference type="NCBIfam" id="NF033480">
    <property type="entry name" value="bifunc_MprF"/>
    <property type="match status" value="1"/>
</dbReference>
<evidence type="ECO:0000256" key="4">
    <source>
        <dbReference type="ARBA" id="ARBA00022989"/>
    </source>
</evidence>
<organism evidence="9 10">
    <name type="scientific">Aureimonas glaciei</name>
    <dbReference type="NCBI Taxonomy" id="1776957"/>
    <lineage>
        <taxon>Bacteria</taxon>
        <taxon>Pseudomonadati</taxon>
        <taxon>Pseudomonadota</taxon>
        <taxon>Alphaproteobacteria</taxon>
        <taxon>Hyphomicrobiales</taxon>
        <taxon>Aurantimonadaceae</taxon>
        <taxon>Aureimonas</taxon>
    </lineage>
</organism>
<feature type="transmembrane region" description="Helical" evidence="7">
    <location>
        <begin position="544"/>
        <end position="563"/>
    </location>
</feature>
<dbReference type="AlphaFoldDB" id="A0A916YD01"/>
<gene>
    <name evidence="9" type="ORF">GCM10011335_48050</name>
</gene>
<proteinExistence type="predicted"/>
<feature type="transmembrane region" description="Helical" evidence="7">
    <location>
        <begin position="284"/>
        <end position="302"/>
    </location>
</feature>
<feature type="transmembrane region" description="Helical" evidence="7">
    <location>
        <begin position="376"/>
        <end position="398"/>
    </location>
</feature>
<evidence type="ECO:0000256" key="5">
    <source>
        <dbReference type="ARBA" id="ARBA00023136"/>
    </source>
</evidence>
<keyword evidence="2" id="KW-1003">Cell membrane</keyword>
<evidence type="ECO:0000256" key="3">
    <source>
        <dbReference type="ARBA" id="ARBA00022692"/>
    </source>
</evidence>
<evidence type="ECO:0000313" key="10">
    <source>
        <dbReference type="Proteomes" id="UP000613160"/>
    </source>
</evidence>
<evidence type="ECO:0000256" key="7">
    <source>
        <dbReference type="SAM" id="Phobius"/>
    </source>
</evidence>
<reference evidence="9" key="1">
    <citation type="journal article" date="2014" name="Int. J. Syst. Evol. Microbiol.">
        <title>Complete genome sequence of Corynebacterium casei LMG S-19264T (=DSM 44701T), isolated from a smear-ripened cheese.</title>
        <authorList>
            <consortium name="US DOE Joint Genome Institute (JGI-PGF)"/>
            <person name="Walter F."/>
            <person name="Albersmeier A."/>
            <person name="Kalinowski J."/>
            <person name="Ruckert C."/>
        </authorList>
    </citation>
    <scope>NUCLEOTIDE SEQUENCE</scope>
    <source>
        <strain evidence="9">CGMCC 1.15493</strain>
    </source>
</reference>
<name>A0A916YD01_9HYPH</name>
<dbReference type="SUPFAM" id="SSF55729">
    <property type="entry name" value="Acyl-CoA N-acyltransferases (Nat)"/>
    <property type="match status" value="1"/>
</dbReference>
<feature type="domain" description="Phosphatidylglycerol lysyltransferase C-terminal" evidence="8">
    <location>
        <begin position="588"/>
        <end position="873"/>
    </location>
</feature>
<feature type="transmembrane region" description="Helical" evidence="7">
    <location>
        <begin position="216"/>
        <end position="235"/>
    </location>
</feature>
<dbReference type="InterPro" id="IPR016181">
    <property type="entry name" value="Acyl_CoA_acyltransferase"/>
</dbReference>
<evidence type="ECO:0000313" key="9">
    <source>
        <dbReference type="EMBL" id="GGD39760.1"/>
    </source>
</evidence>
<dbReference type="InterPro" id="IPR024320">
    <property type="entry name" value="LPG_synthase_C"/>
</dbReference>
<sequence>MLAPRLWRTVTPLSREKPAPGGSMDAIGTGSSPEGEWRKQGEASRGVSLISRVGAWISANRSILGILAIVAVLAIAAIALRNLTAEVRYDAVMAAFDATGTTSIALAVLFTLISFVGLTFYDVGALSYIGRKLSYGAVAATAFCAYAVGNTAGFGPLSGGAIRYRGYSRLGLSPEEIAKVIAFVTLAFGLGLATLACLGILAVGPELAPQLGLSPLLLQAIAFVGLLPVAALLVAGRSGRPLRFGRFAVRLPGSALIVRQFLATAVDVGASAAVLYVLLPPGEIGFASFACIYAVAIGIGVLSHVPAGLGVFETVIVAALGRTVDVDQVLGALVLYRVIYYLLPLLCAAVFVSLAELRGALAGRMGTEVRSAGRRLAPPVLATLALLLGMMLILSSVTPTPTERLDALQAFVPLFIVEGAHFLTSLLGLALLVMARGLSQRLDGAWLGTILVTLATIVMSLVQAIAIHEAALLVFFALALAASRREFDRPASMLRQALTGPRLAAITTICVSAVIVLFFVYRDVDYSHELWWQFEFASEAPRSLRAMLGITIFASAVAMWSLVRPAVGRVAPPSAPELARAVAIVGTQDDADGNLVRSGDKSLLFSEDGRAFVMYARRNRSMIALFDPIGARDAWPALIWQFIEMSRANGCRAVFYQVGPDALSLYADAGMRAFRLGELAMIDLARFDLAGGKRAGLRQAKARGQRDGLTFAIVDTADVPSTYGEIAAVSDAWLAGHRTGEKAFSLGAFDRDYVCSQPVAVLRREGRIVAFANLLVTATGVEASVDLMRFHPEAPGGAMDFLFVQLLEHLKAQGFRRFNMGMAPLSGMSGRHHAPIWDRIGTALFEHGEKYYNFKGLRAFKAKFHPDWRPRYMTTSGAISPALALVDATLLIGGGLKRVVRR</sequence>
<feature type="transmembrane region" description="Helical" evidence="7">
    <location>
        <begin position="62"/>
        <end position="80"/>
    </location>
</feature>
<evidence type="ECO:0000256" key="2">
    <source>
        <dbReference type="ARBA" id="ARBA00022475"/>
    </source>
</evidence>
<evidence type="ECO:0000259" key="8">
    <source>
        <dbReference type="Pfam" id="PF09924"/>
    </source>
</evidence>
<feature type="transmembrane region" description="Helical" evidence="7">
    <location>
        <begin position="338"/>
        <end position="355"/>
    </location>
</feature>
<dbReference type="InterPro" id="IPR051211">
    <property type="entry name" value="PG_lysyltransferase"/>
</dbReference>
<dbReference type="PANTHER" id="PTHR34697">
    <property type="entry name" value="PHOSPHATIDYLGLYCEROL LYSYLTRANSFERASE"/>
    <property type="match status" value="1"/>
</dbReference>
<reference evidence="9" key="2">
    <citation type="submission" date="2020-09" db="EMBL/GenBank/DDBJ databases">
        <authorList>
            <person name="Sun Q."/>
            <person name="Zhou Y."/>
        </authorList>
    </citation>
    <scope>NUCLEOTIDE SEQUENCE</scope>
    <source>
        <strain evidence="9">CGMCC 1.15493</strain>
    </source>
</reference>
<feature type="region of interest" description="Disordered" evidence="6">
    <location>
        <begin position="13"/>
        <end position="40"/>
    </location>
</feature>
<keyword evidence="3 7" id="KW-0812">Transmembrane</keyword>
<dbReference type="Proteomes" id="UP000613160">
    <property type="component" value="Unassembled WGS sequence"/>
</dbReference>
<dbReference type="GO" id="GO:0055091">
    <property type="term" value="P:phospholipid homeostasis"/>
    <property type="evidence" value="ECO:0007669"/>
    <property type="project" value="TreeGrafter"/>
</dbReference>
<comment type="subcellular location">
    <subcellularLocation>
        <location evidence="1">Cell membrane</location>
        <topology evidence="1">Multi-pass membrane protein</topology>
    </subcellularLocation>
</comment>
<comment type="caution">
    <text evidence="9">The sequence shown here is derived from an EMBL/GenBank/DDBJ whole genome shotgun (WGS) entry which is preliminary data.</text>
</comment>
<dbReference type="EMBL" id="BMJJ01000016">
    <property type="protein sequence ID" value="GGD39760.1"/>
    <property type="molecule type" value="Genomic_DNA"/>
</dbReference>
<dbReference type="Pfam" id="PF09924">
    <property type="entry name" value="LPG_synthase_C"/>
    <property type="match status" value="1"/>
</dbReference>
<feature type="transmembrane region" description="Helical" evidence="7">
    <location>
        <begin position="256"/>
        <end position="278"/>
    </location>
</feature>
<dbReference type="GO" id="GO:0005886">
    <property type="term" value="C:plasma membrane"/>
    <property type="evidence" value="ECO:0007669"/>
    <property type="project" value="UniProtKB-SubCell"/>
</dbReference>
<keyword evidence="10" id="KW-1185">Reference proteome</keyword>
<evidence type="ECO:0000256" key="6">
    <source>
        <dbReference type="SAM" id="MobiDB-lite"/>
    </source>
</evidence>
<feature type="transmembrane region" description="Helical" evidence="7">
    <location>
        <begin position="133"/>
        <end position="159"/>
    </location>
</feature>